<name>A0A3M2SQT0_9HYPO</name>
<evidence type="ECO:0000313" key="3">
    <source>
        <dbReference type="Proteomes" id="UP000277212"/>
    </source>
</evidence>
<organism evidence="2 3">
    <name type="scientific">Fusarium kuroshium</name>
    <dbReference type="NCBI Taxonomy" id="2010991"/>
    <lineage>
        <taxon>Eukaryota</taxon>
        <taxon>Fungi</taxon>
        <taxon>Dikarya</taxon>
        <taxon>Ascomycota</taxon>
        <taxon>Pezizomycotina</taxon>
        <taxon>Sordariomycetes</taxon>
        <taxon>Hypocreomycetidae</taxon>
        <taxon>Hypocreales</taxon>
        <taxon>Nectriaceae</taxon>
        <taxon>Fusarium</taxon>
        <taxon>Fusarium solani species complex</taxon>
    </lineage>
</organism>
<evidence type="ECO:0000259" key="1">
    <source>
        <dbReference type="Pfam" id="PF01425"/>
    </source>
</evidence>
<dbReference type="Pfam" id="PF01425">
    <property type="entry name" value="Amidase"/>
    <property type="match status" value="1"/>
</dbReference>
<dbReference type="STRING" id="2010991.A0A3M2SQT0"/>
<dbReference type="PANTHER" id="PTHR46310">
    <property type="entry name" value="AMIDASE 1"/>
    <property type="match status" value="1"/>
</dbReference>
<comment type="caution">
    <text evidence="2">The sequence shown here is derived from an EMBL/GenBank/DDBJ whole genome shotgun (WGS) entry which is preliminary data.</text>
</comment>
<proteinExistence type="predicted"/>
<evidence type="ECO:0000313" key="2">
    <source>
        <dbReference type="EMBL" id="RMJ19923.1"/>
    </source>
</evidence>
<dbReference type="AlphaFoldDB" id="A0A3M2SQT0"/>
<accession>A0A3M2SQT0</accession>
<dbReference type="SUPFAM" id="SSF75304">
    <property type="entry name" value="Amidase signature (AS) enzymes"/>
    <property type="match status" value="1"/>
</dbReference>
<dbReference type="EMBL" id="NKUJ01000003">
    <property type="protein sequence ID" value="RMJ19923.1"/>
    <property type="molecule type" value="Genomic_DNA"/>
</dbReference>
<dbReference type="InterPro" id="IPR023631">
    <property type="entry name" value="Amidase_dom"/>
</dbReference>
<feature type="domain" description="Amidase" evidence="1">
    <location>
        <begin position="184"/>
        <end position="358"/>
    </location>
</feature>
<protein>
    <recommendedName>
        <fullName evidence="1">Amidase domain-containing protein</fullName>
    </recommendedName>
</protein>
<dbReference type="Proteomes" id="UP000277212">
    <property type="component" value="Unassembled WGS sequence"/>
</dbReference>
<dbReference type="InterPro" id="IPR036928">
    <property type="entry name" value="AS_sf"/>
</dbReference>
<dbReference type="PANTHER" id="PTHR46310:SF7">
    <property type="entry name" value="AMIDASE 1"/>
    <property type="match status" value="1"/>
</dbReference>
<dbReference type="OrthoDB" id="5423360at2759"/>
<sequence>MRLLLLAFAHFVGASTVLRLNGTTYYSPDSPEGSVRIEKSSRLDNVLPVTYINEFPSSVQDLQKKVTELLDGDDVISNSFLSTLILPSNFHVSSEVKQYLKSAGTSTFVSTSAGKLPSGPYFLHPSGQLSRVYRLYVDYNMAFVQGVIEGSDGTYLPSTASIGESVNAAISIPVPSRHYYPKPSSKRPLSGLRLGVKDIFNLKGIKTGAGSRAYFDLYPPADETASSLQRLIDLGAVVVGKLKTAQFAAGEVPTANYVDQLAPFNPRGDGYQSPSSSSCGTGAALASYDWLDLGTGTDTTGSIRGPSMANGLFGLRVTNASLSLDGILPVSSKMDTPGLIARDAKLLQMAYKSWFKAKSNYKSFPKRIVLPEESWSSSNMTSMPIFDKFIKDLSTLLGAKVERVNTNKSFIQHTGNKEGISSYISDYPFVLIRDQWRALGEPFIADYQERFGRFPFVNPVPRTGLALAAQIDESSYEKAAHHLEVYKEWYTSQLVPTCEDTLVIYPLGTGAELYRDGSLNTSPPTFLPPEAHTLQAAAAGVPDYAVPIGVRTFNSSVSMRQEELPVSVGIIGGAGCDQMLLDLIVKLGDELDGFYAVVKTGRSMW</sequence>
<keyword evidence="3" id="KW-1185">Reference proteome</keyword>
<gene>
    <name evidence="2" type="ORF">CDV36_000311</name>
</gene>
<reference evidence="2 3" key="1">
    <citation type="submission" date="2017-06" db="EMBL/GenBank/DDBJ databases">
        <title>Comparative genomic analysis of Ambrosia Fusariam Clade fungi.</title>
        <authorList>
            <person name="Stajich J.E."/>
            <person name="Carrillo J."/>
            <person name="Kijimoto T."/>
            <person name="Eskalen A."/>
            <person name="O'Donnell K."/>
            <person name="Kasson M."/>
        </authorList>
    </citation>
    <scope>NUCLEOTIDE SEQUENCE [LARGE SCALE GENOMIC DNA]</scope>
    <source>
        <strain evidence="2">UCR3666</strain>
    </source>
</reference>
<dbReference type="Gene3D" id="3.90.1300.10">
    <property type="entry name" value="Amidase signature (AS) domain"/>
    <property type="match status" value="1"/>
</dbReference>